<dbReference type="eggNOG" id="KOG1269">
    <property type="taxonomic scope" value="Eukaryota"/>
</dbReference>
<dbReference type="AlphaFoldDB" id="L1JFH2"/>
<feature type="compositionally biased region" description="Basic and acidic residues" evidence="1">
    <location>
        <begin position="32"/>
        <end position="44"/>
    </location>
</feature>
<evidence type="ECO:0000259" key="2">
    <source>
        <dbReference type="Pfam" id="PF08241"/>
    </source>
</evidence>
<evidence type="ECO:0000256" key="1">
    <source>
        <dbReference type="SAM" id="MobiDB-lite"/>
    </source>
</evidence>
<dbReference type="RefSeq" id="XP_005834231.1">
    <property type="nucleotide sequence ID" value="XM_005834174.1"/>
</dbReference>
<dbReference type="Gene3D" id="3.40.50.150">
    <property type="entry name" value="Vaccinia Virus protein VP39"/>
    <property type="match status" value="1"/>
</dbReference>
<sequence length="438" mass="49104">MFASHCDTSADDERLTDVHVKSSHADPTASDKSSKRPDAKHSDTHLHVGMEVDVRWEECWWPATIKEKKVSARGGEVNLLVVFENGEQEWIDAKDQIRARRTVKKDANSIYDQAELRVPNRTLSDAEYWKAVGAKASDFNKDQADLLSELLENRLKGGAEVLEVGAGAKSFIPSERIASLHGIGVVNEHLQSNSALTKFSVLDLNAEHVAFPFQEQSFDAVVCSGVMPYLQFPLQVFAEAARVLRPGGSFIISWTSKASFLDRQVQGWGNRTSTERTALVKELLDKTGFNRESVRLDVSGPTTGSKLYLVSACTSPSEQGRAEIRDAVNPQELLYTLKDKSKKRQDAKRQKEQDDKPFRVKIISPPPERMLEGVHFFHPRTHNGDKIAVEGADYTVSKVQFVYVYSGGRYQLEEKVLEVQKSTRFDVNEKLRSLLPEA</sequence>
<dbReference type="Pfam" id="PF08241">
    <property type="entry name" value="Methyltransf_11"/>
    <property type="match status" value="1"/>
</dbReference>
<dbReference type="HOGENOM" id="CLU_626212_0_0_1"/>
<keyword evidence="5" id="KW-1185">Reference proteome</keyword>
<dbReference type="EnsemblProtists" id="EKX47251">
    <property type="protein sequence ID" value="EKX47251"/>
    <property type="gene ID" value="GUITHDRAFT_106703"/>
</dbReference>
<dbReference type="InterPro" id="IPR029063">
    <property type="entry name" value="SAM-dependent_MTases_sf"/>
</dbReference>
<feature type="region of interest" description="Disordered" evidence="1">
    <location>
        <begin position="1"/>
        <end position="44"/>
    </location>
</feature>
<dbReference type="CDD" id="cd02440">
    <property type="entry name" value="AdoMet_MTases"/>
    <property type="match status" value="1"/>
</dbReference>
<organism evidence="3">
    <name type="scientific">Guillardia theta (strain CCMP2712)</name>
    <name type="common">Cryptophyte</name>
    <dbReference type="NCBI Taxonomy" id="905079"/>
    <lineage>
        <taxon>Eukaryota</taxon>
        <taxon>Cryptophyceae</taxon>
        <taxon>Pyrenomonadales</taxon>
        <taxon>Geminigeraceae</taxon>
        <taxon>Guillardia</taxon>
    </lineage>
</organism>
<dbReference type="STRING" id="905079.L1JFH2"/>
<proteinExistence type="predicted"/>
<dbReference type="GeneID" id="17304171"/>
<evidence type="ECO:0000313" key="5">
    <source>
        <dbReference type="Proteomes" id="UP000011087"/>
    </source>
</evidence>
<dbReference type="PANTHER" id="PTHR43036:SF2">
    <property type="entry name" value="OS04G0481300 PROTEIN"/>
    <property type="match status" value="1"/>
</dbReference>
<dbReference type="SUPFAM" id="SSF53335">
    <property type="entry name" value="S-adenosyl-L-methionine-dependent methyltransferases"/>
    <property type="match status" value="1"/>
</dbReference>
<dbReference type="KEGG" id="gtt:GUITHDRAFT_106703"/>
<reference evidence="4" key="3">
    <citation type="submission" date="2016-03" db="UniProtKB">
        <authorList>
            <consortium name="EnsemblProtists"/>
        </authorList>
    </citation>
    <scope>IDENTIFICATION</scope>
</reference>
<dbReference type="GO" id="GO:0008757">
    <property type="term" value="F:S-adenosylmethionine-dependent methyltransferase activity"/>
    <property type="evidence" value="ECO:0007669"/>
    <property type="project" value="InterPro"/>
</dbReference>
<accession>L1JFH2</accession>
<reference evidence="3 5" key="1">
    <citation type="journal article" date="2012" name="Nature">
        <title>Algal genomes reveal evolutionary mosaicism and the fate of nucleomorphs.</title>
        <authorList>
            <consortium name="DOE Joint Genome Institute"/>
            <person name="Curtis B.A."/>
            <person name="Tanifuji G."/>
            <person name="Burki F."/>
            <person name="Gruber A."/>
            <person name="Irimia M."/>
            <person name="Maruyama S."/>
            <person name="Arias M.C."/>
            <person name="Ball S.G."/>
            <person name="Gile G.H."/>
            <person name="Hirakawa Y."/>
            <person name="Hopkins J.F."/>
            <person name="Kuo A."/>
            <person name="Rensing S.A."/>
            <person name="Schmutz J."/>
            <person name="Symeonidi A."/>
            <person name="Elias M."/>
            <person name="Eveleigh R.J."/>
            <person name="Herman E.K."/>
            <person name="Klute M.J."/>
            <person name="Nakayama T."/>
            <person name="Obornik M."/>
            <person name="Reyes-Prieto A."/>
            <person name="Armbrust E.V."/>
            <person name="Aves S.J."/>
            <person name="Beiko R.G."/>
            <person name="Coutinho P."/>
            <person name="Dacks J.B."/>
            <person name="Durnford D.G."/>
            <person name="Fast N.M."/>
            <person name="Green B.R."/>
            <person name="Grisdale C.J."/>
            <person name="Hempel F."/>
            <person name="Henrissat B."/>
            <person name="Hoppner M.P."/>
            <person name="Ishida K."/>
            <person name="Kim E."/>
            <person name="Koreny L."/>
            <person name="Kroth P.G."/>
            <person name="Liu Y."/>
            <person name="Malik S.B."/>
            <person name="Maier U.G."/>
            <person name="McRose D."/>
            <person name="Mock T."/>
            <person name="Neilson J.A."/>
            <person name="Onodera N.T."/>
            <person name="Poole A.M."/>
            <person name="Pritham E.J."/>
            <person name="Richards T.A."/>
            <person name="Rocap G."/>
            <person name="Roy S.W."/>
            <person name="Sarai C."/>
            <person name="Schaack S."/>
            <person name="Shirato S."/>
            <person name="Slamovits C.H."/>
            <person name="Spencer D.F."/>
            <person name="Suzuki S."/>
            <person name="Worden A.Z."/>
            <person name="Zauner S."/>
            <person name="Barry K."/>
            <person name="Bell C."/>
            <person name="Bharti A.K."/>
            <person name="Crow J.A."/>
            <person name="Grimwood J."/>
            <person name="Kramer R."/>
            <person name="Lindquist E."/>
            <person name="Lucas S."/>
            <person name="Salamov A."/>
            <person name="McFadden G.I."/>
            <person name="Lane C.E."/>
            <person name="Keeling P.J."/>
            <person name="Gray M.W."/>
            <person name="Grigoriev I.V."/>
            <person name="Archibald J.M."/>
        </authorList>
    </citation>
    <scope>NUCLEOTIDE SEQUENCE</scope>
    <source>
        <strain evidence="3 5">CCMP2712</strain>
    </source>
</reference>
<dbReference type="Proteomes" id="UP000011087">
    <property type="component" value="Unassembled WGS sequence"/>
</dbReference>
<dbReference type="EMBL" id="JH992990">
    <property type="protein sequence ID" value="EKX47251.1"/>
    <property type="molecule type" value="Genomic_DNA"/>
</dbReference>
<dbReference type="PaxDb" id="55529-EKX47251"/>
<protein>
    <recommendedName>
        <fullName evidence="2">Methyltransferase type 11 domain-containing protein</fullName>
    </recommendedName>
</protein>
<reference evidence="5" key="2">
    <citation type="submission" date="2012-11" db="EMBL/GenBank/DDBJ databases">
        <authorList>
            <person name="Kuo A."/>
            <person name="Curtis B.A."/>
            <person name="Tanifuji G."/>
            <person name="Burki F."/>
            <person name="Gruber A."/>
            <person name="Irimia M."/>
            <person name="Maruyama S."/>
            <person name="Arias M.C."/>
            <person name="Ball S.G."/>
            <person name="Gile G.H."/>
            <person name="Hirakawa Y."/>
            <person name="Hopkins J.F."/>
            <person name="Rensing S.A."/>
            <person name="Schmutz J."/>
            <person name="Symeonidi A."/>
            <person name="Elias M."/>
            <person name="Eveleigh R.J."/>
            <person name="Herman E.K."/>
            <person name="Klute M.J."/>
            <person name="Nakayama T."/>
            <person name="Obornik M."/>
            <person name="Reyes-Prieto A."/>
            <person name="Armbrust E.V."/>
            <person name="Aves S.J."/>
            <person name="Beiko R.G."/>
            <person name="Coutinho P."/>
            <person name="Dacks J.B."/>
            <person name="Durnford D.G."/>
            <person name="Fast N.M."/>
            <person name="Green B.R."/>
            <person name="Grisdale C."/>
            <person name="Hempe F."/>
            <person name="Henrissat B."/>
            <person name="Hoppner M.P."/>
            <person name="Ishida K.-I."/>
            <person name="Kim E."/>
            <person name="Koreny L."/>
            <person name="Kroth P.G."/>
            <person name="Liu Y."/>
            <person name="Malik S.-B."/>
            <person name="Maier U.G."/>
            <person name="McRose D."/>
            <person name="Mock T."/>
            <person name="Neilson J.A."/>
            <person name="Onodera N.T."/>
            <person name="Poole A.M."/>
            <person name="Pritham E.J."/>
            <person name="Richards T.A."/>
            <person name="Rocap G."/>
            <person name="Roy S.W."/>
            <person name="Sarai C."/>
            <person name="Schaack S."/>
            <person name="Shirato S."/>
            <person name="Slamovits C.H."/>
            <person name="Spencer D.F."/>
            <person name="Suzuki S."/>
            <person name="Worden A.Z."/>
            <person name="Zauner S."/>
            <person name="Barry K."/>
            <person name="Bell C."/>
            <person name="Bharti A.K."/>
            <person name="Crow J.A."/>
            <person name="Grimwood J."/>
            <person name="Kramer R."/>
            <person name="Lindquist E."/>
            <person name="Lucas S."/>
            <person name="Salamov A."/>
            <person name="McFadden G.I."/>
            <person name="Lane C.E."/>
            <person name="Keeling P.J."/>
            <person name="Gray M.W."/>
            <person name="Grigoriev I.V."/>
            <person name="Archibald J.M."/>
        </authorList>
    </citation>
    <scope>NUCLEOTIDE SEQUENCE</scope>
    <source>
        <strain evidence="5">CCMP2712</strain>
    </source>
</reference>
<dbReference type="OrthoDB" id="66144at2759"/>
<evidence type="ECO:0000313" key="3">
    <source>
        <dbReference type="EMBL" id="EKX47251.1"/>
    </source>
</evidence>
<gene>
    <name evidence="3" type="ORF">GUITHDRAFT_106703</name>
</gene>
<feature type="compositionally biased region" description="Basic and acidic residues" evidence="1">
    <location>
        <begin position="11"/>
        <end position="24"/>
    </location>
</feature>
<name>L1JFH2_GUITC</name>
<dbReference type="InterPro" id="IPR013216">
    <property type="entry name" value="Methyltransf_11"/>
</dbReference>
<feature type="domain" description="Methyltransferase type 11" evidence="2">
    <location>
        <begin position="177"/>
        <end position="252"/>
    </location>
</feature>
<dbReference type="PANTHER" id="PTHR43036">
    <property type="entry name" value="OSJNBB0011N17.9 PROTEIN"/>
    <property type="match status" value="1"/>
</dbReference>
<dbReference type="CDD" id="cd04508">
    <property type="entry name" value="Tudor_SF"/>
    <property type="match status" value="1"/>
</dbReference>
<evidence type="ECO:0000313" key="4">
    <source>
        <dbReference type="EnsemblProtists" id="EKX47251"/>
    </source>
</evidence>